<dbReference type="PANTHER" id="PTHR12815:SF18">
    <property type="entry name" value="SORTING AND ASSEMBLY MACHINERY COMPONENT 50 HOMOLOG"/>
    <property type="match status" value="1"/>
</dbReference>
<dbReference type="InterPro" id="IPR010827">
    <property type="entry name" value="BamA/TamA_POTRA"/>
</dbReference>
<feature type="domain" description="Bacterial surface antigen (D15)" evidence="6">
    <location>
        <begin position="180"/>
        <end position="475"/>
    </location>
</feature>
<dbReference type="OrthoDB" id="9768717at2"/>
<keyword evidence="5" id="KW-1133">Transmembrane helix</keyword>
<gene>
    <name evidence="8" type="ORF">EI427_15280</name>
</gene>
<dbReference type="EMBL" id="CP034562">
    <property type="protein sequence ID" value="AZQ63534.1"/>
    <property type="molecule type" value="Genomic_DNA"/>
</dbReference>
<dbReference type="Pfam" id="PF07244">
    <property type="entry name" value="POTRA"/>
    <property type="match status" value="1"/>
</dbReference>
<evidence type="ECO:0000313" key="8">
    <source>
        <dbReference type="EMBL" id="AZQ63534.1"/>
    </source>
</evidence>
<evidence type="ECO:0000256" key="5">
    <source>
        <dbReference type="SAM" id="Phobius"/>
    </source>
</evidence>
<dbReference type="AlphaFoldDB" id="A0A3S9P602"/>
<organism evidence="8 9">
    <name type="scientific">Flammeovirga pectinis</name>
    <dbReference type="NCBI Taxonomy" id="2494373"/>
    <lineage>
        <taxon>Bacteria</taxon>
        <taxon>Pseudomonadati</taxon>
        <taxon>Bacteroidota</taxon>
        <taxon>Cytophagia</taxon>
        <taxon>Cytophagales</taxon>
        <taxon>Flammeovirgaceae</taxon>
        <taxon>Flammeovirga</taxon>
    </lineage>
</organism>
<evidence type="ECO:0000313" key="9">
    <source>
        <dbReference type="Proteomes" id="UP000267268"/>
    </source>
</evidence>
<keyword evidence="4 5" id="KW-0472">Membrane</keyword>
<evidence type="ECO:0000259" key="7">
    <source>
        <dbReference type="Pfam" id="PF07244"/>
    </source>
</evidence>
<dbReference type="PANTHER" id="PTHR12815">
    <property type="entry name" value="SORTING AND ASSEMBLY MACHINERY SAMM50 PROTEIN FAMILY MEMBER"/>
    <property type="match status" value="1"/>
</dbReference>
<dbReference type="Proteomes" id="UP000267268">
    <property type="component" value="Chromosome 1"/>
</dbReference>
<evidence type="ECO:0000256" key="3">
    <source>
        <dbReference type="ARBA" id="ARBA00022692"/>
    </source>
</evidence>
<keyword evidence="2" id="KW-1134">Transmembrane beta strand</keyword>
<feature type="transmembrane region" description="Helical" evidence="5">
    <location>
        <begin position="21"/>
        <end position="41"/>
    </location>
</feature>
<accession>A0A3S9P602</accession>
<protein>
    <recommendedName>
        <fullName evidence="10">POTRA domain-containing protein</fullName>
    </recommendedName>
</protein>
<evidence type="ECO:0000259" key="6">
    <source>
        <dbReference type="Pfam" id="PF01103"/>
    </source>
</evidence>
<dbReference type="InterPro" id="IPR039910">
    <property type="entry name" value="D15-like"/>
</dbReference>
<dbReference type="Gene3D" id="3.10.20.310">
    <property type="entry name" value="membrane protein fhac"/>
    <property type="match status" value="1"/>
</dbReference>
<dbReference type="KEGG" id="fll:EI427_15280"/>
<dbReference type="Gene3D" id="2.40.160.50">
    <property type="entry name" value="membrane protein fhac: a member of the omp85/tpsb transporter family"/>
    <property type="match status" value="1"/>
</dbReference>
<sequence length="506" mass="58940">MLDFFIQASVNRNHIKIYRSSIVLFVLKAIVSVFLFCNPITVQAQNDLLLTGLNEYKADTIGYVTINEIHLIGNKKTKKQIIYRELDIREGSLVPKKNIENYITSERNKVFNTQLFESVDVLVTQVADDVINIDFIMVERWYTWPVPLLELADRSFNEWWNNRNHDLSRIQYGLDFKQRNMRGRNETLDLLVKLGFSRQFTVGYSFPYIDKKQKTSLSFKGTFLEETTVAYKTEENKFVEVENDTEVLRRSWNGVINFGKRYGFYDHHNFSFQFTNDQVADTVAMLNPDFFLDGRTELKYFSLSYTYTRDKRDITSYPLDGYYLKFSLEKIGLGVFDDINSVNVAWTVNKFLPLGNTKRFFYFGGFAGKIGFPELVPYNNMRAIGYGSLMVRGYDNYVIEGQNVGVLKNEMKWRALSTKLKFDSIIKSKHVKQVPIDVLFKVYLDAGYSYFPQVDPSNAEFTNTPLIGYGFGLDLVTFYSSVLKFEYSFNRHGKGGGFYFYYSMDL</sequence>
<keyword evidence="3 5" id="KW-0812">Transmembrane</keyword>
<evidence type="ECO:0000256" key="2">
    <source>
        <dbReference type="ARBA" id="ARBA00022452"/>
    </source>
</evidence>
<dbReference type="GO" id="GO:0019867">
    <property type="term" value="C:outer membrane"/>
    <property type="evidence" value="ECO:0007669"/>
    <property type="project" value="InterPro"/>
</dbReference>
<name>A0A3S9P602_9BACT</name>
<proteinExistence type="predicted"/>
<feature type="domain" description="POTRA" evidence="7">
    <location>
        <begin position="64"/>
        <end position="136"/>
    </location>
</feature>
<evidence type="ECO:0000256" key="1">
    <source>
        <dbReference type="ARBA" id="ARBA00004370"/>
    </source>
</evidence>
<dbReference type="InterPro" id="IPR000184">
    <property type="entry name" value="Bac_surfAg_D15"/>
</dbReference>
<evidence type="ECO:0008006" key="10">
    <source>
        <dbReference type="Google" id="ProtNLM"/>
    </source>
</evidence>
<comment type="subcellular location">
    <subcellularLocation>
        <location evidence="1">Membrane</location>
    </subcellularLocation>
</comment>
<evidence type="ECO:0000256" key="4">
    <source>
        <dbReference type="ARBA" id="ARBA00023136"/>
    </source>
</evidence>
<reference evidence="8 9" key="1">
    <citation type="submission" date="2018-12" db="EMBL/GenBank/DDBJ databases">
        <title>Flammeovirga pectinis sp. nov., isolated from the gut of the Korean scallop, Patinopecten yessoensis.</title>
        <authorList>
            <person name="Bae J.-W."/>
            <person name="Jeong Y.-S."/>
            <person name="Kang W."/>
        </authorList>
    </citation>
    <scope>NUCLEOTIDE SEQUENCE [LARGE SCALE GENOMIC DNA]</scope>
    <source>
        <strain evidence="8 9">L12M1</strain>
    </source>
</reference>
<dbReference type="Pfam" id="PF01103">
    <property type="entry name" value="Omp85"/>
    <property type="match status" value="1"/>
</dbReference>
<keyword evidence="9" id="KW-1185">Reference proteome</keyword>